<dbReference type="GO" id="GO:0005634">
    <property type="term" value="C:nucleus"/>
    <property type="evidence" value="ECO:0007669"/>
    <property type="project" value="TreeGrafter"/>
</dbReference>
<feature type="region of interest" description="Disordered" evidence="6">
    <location>
        <begin position="1"/>
        <end position="21"/>
    </location>
</feature>
<comment type="subcellular location">
    <subcellularLocation>
        <location evidence="1">Cytoplasm</location>
    </subcellularLocation>
</comment>
<keyword evidence="5" id="KW-0862">Zinc</keyword>
<evidence type="ECO:0000256" key="6">
    <source>
        <dbReference type="SAM" id="MobiDB-lite"/>
    </source>
</evidence>
<proteinExistence type="predicted"/>
<accession>M8ASB2</accession>
<dbReference type="GO" id="GO:0008270">
    <property type="term" value="F:zinc ion binding"/>
    <property type="evidence" value="ECO:0007669"/>
    <property type="project" value="UniProtKB-KW"/>
</dbReference>
<keyword evidence="3" id="KW-0479">Metal-binding</keyword>
<dbReference type="PANTHER" id="PTHR31948">
    <property type="entry name" value="ZINC-FINGER HOMEODOMAIN PROTEIN 2"/>
    <property type="match status" value="1"/>
</dbReference>
<dbReference type="PROSITE" id="PS51523">
    <property type="entry name" value="ZF_HD_DIMER"/>
    <property type="match status" value="1"/>
</dbReference>
<keyword evidence="4" id="KW-0863">Zinc-finger</keyword>
<dbReference type="AlphaFoldDB" id="M8ASB2"/>
<dbReference type="GO" id="GO:0005737">
    <property type="term" value="C:cytoplasm"/>
    <property type="evidence" value="ECO:0007669"/>
    <property type="project" value="UniProtKB-SubCell"/>
</dbReference>
<evidence type="ECO:0000256" key="4">
    <source>
        <dbReference type="ARBA" id="ARBA00022771"/>
    </source>
</evidence>
<dbReference type="GO" id="GO:0003700">
    <property type="term" value="F:DNA-binding transcription factor activity"/>
    <property type="evidence" value="ECO:0007669"/>
    <property type="project" value="TreeGrafter"/>
</dbReference>
<feature type="compositionally biased region" description="Low complexity" evidence="6">
    <location>
        <begin position="65"/>
        <end position="78"/>
    </location>
</feature>
<sequence length="134" mass="14769">MGPQQDRSASKALANGTAVAPERKDGKVVHYKECQRNHAAGIGGYAVDGCREFMASRPRGRRGAPLRGVRLPPQLPQARGGGRRLRLLLRHLRPVIAAARRCPSLLFSCWLVRVDRHRQICASCLEPAVNKICL</sequence>
<evidence type="ECO:0000256" key="1">
    <source>
        <dbReference type="ARBA" id="ARBA00004496"/>
    </source>
</evidence>
<feature type="region of interest" description="Disordered" evidence="6">
    <location>
        <begin position="58"/>
        <end position="79"/>
    </location>
</feature>
<dbReference type="GO" id="GO:0000976">
    <property type="term" value="F:transcription cis-regulatory region binding"/>
    <property type="evidence" value="ECO:0007669"/>
    <property type="project" value="TreeGrafter"/>
</dbReference>
<evidence type="ECO:0000256" key="2">
    <source>
        <dbReference type="ARBA" id="ARBA00022490"/>
    </source>
</evidence>
<evidence type="ECO:0000313" key="7">
    <source>
        <dbReference type="EnsemblPlants" id="EMT04610"/>
    </source>
</evidence>
<dbReference type="GO" id="GO:0050793">
    <property type="term" value="P:regulation of developmental process"/>
    <property type="evidence" value="ECO:0007669"/>
    <property type="project" value="TreeGrafter"/>
</dbReference>
<dbReference type="PANTHER" id="PTHR31948:SF162">
    <property type="entry name" value="MINI ZINC FINGER PROTEIN 2"/>
    <property type="match status" value="1"/>
</dbReference>
<name>M8ASB2_AEGTA</name>
<organism evidence="7">
    <name type="scientific">Aegilops tauschii</name>
    <name type="common">Tausch's goatgrass</name>
    <name type="synonym">Aegilops squarrosa</name>
    <dbReference type="NCBI Taxonomy" id="37682"/>
    <lineage>
        <taxon>Eukaryota</taxon>
        <taxon>Viridiplantae</taxon>
        <taxon>Streptophyta</taxon>
        <taxon>Embryophyta</taxon>
        <taxon>Tracheophyta</taxon>
        <taxon>Spermatophyta</taxon>
        <taxon>Magnoliopsida</taxon>
        <taxon>Liliopsida</taxon>
        <taxon>Poales</taxon>
        <taxon>Poaceae</taxon>
        <taxon>BOP clade</taxon>
        <taxon>Pooideae</taxon>
        <taxon>Triticodae</taxon>
        <taxon>Triticeae</taxon>
        <taxon>Triticinae</taxon>
        <taxon>Aegilops</taxon>
    </lineage>
</organism>
<dbReference type="InterPro" id="IPR006456">
    <property type="entry name" value="ZF_HD_homeobox_Cys/His_dimer"/>
</dbReference>
<protein>
    <submittedName>
        <fullName evidence="7">Uncharacterized protein</fullName>
    </submittedName>
</protein>
<dbReference type="Pfam" id="PF04770">
    <property type="entry name" value="ZF-HD_dimer"/>
    <property type="match status" value="1"/>
</dbReference>
<reference evidence="7" key="1">
    <citation type="submission" date="2015-06" db="UniProtKB">
        <authorList>
            <consortium name="EnsemblPlants"/>
        </authorList>
    </citation>
    <scope>IDENTIFICATION</scope>
</reference>
<evidence type="ECO:0000256" key="5">
    <source>
        <dbReference type="ARBA" id="ARBA00022833"/>
    </source>
</evidence>
<dbReference type="EnsemblPlants" id="EMT04610">
    <property type="protein sequence ID" value="EMT04610"/>
    <property type="gene ID" value="F775_32953"/>
</dbReference>
<keyword evidence="2" id="KW-0963">Cytoplasm</keyword>
<evidence type="ECO:0000256" key="3">
    <source>
        <dbReference type="ARBA" id="ARBA00022723"/>
    </source>
</evidence>